<evidence type="ECO:0000256" key="3">
    <source>
        <dbReference type="ARBA" id="ARBA00022840"/>
    </source>
</evidence>
<proteinExistence type="predicted"/>
<dbReference type="PANTHER" id="PTHR12241:SF147">
    <property type="entry name" value="TUBULIN POLYGLUTAMYLASE TTLL7"/>
    <property type="match status" value="1"/>
</dbReference>
<dbReference type="InterPro" id="IPR004344">
    <property type="entry name" value="TTL/TTLL_fam"/>
</dbReference>
<evidence type="ECO:0000313" key="6">
    <source>
        <dbReference type="Proteomes" id="UP000039865"/>
    </source>
</evidence>
<dbReference type="Pfam" id="PF03133">
    <property type="entry name" value="TTL"/>
    <property type="match status" value="1"/>
</dbReference>
<dbReference type="Gene3D" id="3.30.470.20">
    <property type="entry name" value="ATP-grasp fold, B domain"/>
    <property type="match status" value="1"/>
</dbReference>
<dbReference type="EMBL" id="CCKQ01003738">
    <property type="protein sequence ID" value="CDW74877.1"/>
    <property type="molecule type" value="Genomic_DNA"/>
</dbReference>
<evidence type="ECO:0000256" key="2">
    <source>
        <dbReference type="ARBA" id="ARBA00022741"/>
    </source>
</evidence>
<dbReference type="GO" id="GO:0015631">
    <property type="term" value="F:tubulin binding"/>
    <property type="evidence" value="ECO:0007669"/>
    <property type="project" value="TreeGrafter"/>
</dbReference>
<keyword evidence="6" id="KW-1185">Reference proteome</keyword>
<reference evidence="5 6" key="1">
    <citation type="submission" date="2014-06" db="EMBL/GenBank/DDBJ databases">
        <authorList>
            <person name="Swart Estienne"/>
        </authorList>
    </citation>
    <scope>NUCLEOTIDE SEQUENCE [LARGE SCALE GENOMIC DNA]</scope>
    <source>
        <strain evidence="5 6">130c</strain>
    </source>
</reference>
<protein>
    <submittedName>
        <fullName evidence="5">Low quality protein: tubulin polyglutamylase ttll6</fullName>
    </submittedName>
</protein>
<evidence type="ECO:0000256" key="1">
    <source>
        <dbReference type="ARBA" id="ARBA00022598"/>
    </source>
</evidence>
<dbReference type="PROSITE" id="PS51221">
    <property type="entry name" value="TTL"/>
    <property type="match status" value="1"/>
</dbReference>
<evidence type="ECO:0000256" key="4">
    <source>
        <dbReference type="SAM" id="MobiDB-lite"/>
    </source>
</evidence>
<feature type="compositionally biased region" description="Low complexity" evidence="4">
    <location>
        <begin position="352"/>
        <end position="369"/>
    </location>
</feature>
<feature type="compositionally biased region" description="Polar residues" evidence="4">
    <location>
        <begin position="370"/>
        <end position="382"/>
    </location>
</feature>
<dbReference type="GO" id="GO:0070740">
    <property type="term" value="F:tubulin-glutamic acid ligase activity"/>
    <property type="evidence" value="ECO:0007669"/>
    <property type="project" value="TreeGrafter"/>
</dbReference>
<dbReference type="GO" id="GO:0036064">
    <property type="term" value="C:ciliary basal body"/>
    <property type="evidence" value="ECO:0007669"/>
    <property type="project" value="TreeGrafter"/>
</dbReference>
<dbReference type="OrthoDB" id="202825at2759"/>
<feature type="region of interest" description="Disordered" evidence="4">
    <location>
        <begin position="350"/>
        <end position="382"/>
    </location>
</feature>
<evidence type="ECO:0000313" key="5">
    <source>
        <dbReference type="EMBL" id="CDW74877.1"/>
    </source>
</evidence>
<dbReference type="AlphaFoldDB" id="A0A077ZZ70"/>
<keyword evidence="2" id="KW-0547">Nucleotide-binding</keyword>
<dbReference type="GO" id="GO:0005524">
    <property type="term" value="F:ATP binding"/>
    <property type="evidence" value="ECO:0007669"/>
    <property type="project" value="UniProtKB-KW"/>
</dbReference>
<dbReference type="GO" id="GO:0000226">
    <property type="term" value="P:microtubule cytoskeleton organization"/>
    <property type="evidence" value="ECO:0007669"/>
    <property type="project" value="TreeGrafter"/>
</dbReference>
<keyword evidence="1" id="KW-0436">Ligase</keyword>
<keyword evidence="3" id="KW-0067">ATP-binding</keyword>
<dbReference type="SUPFAM" id="SSF56059">
    <property type="entry name" value="Glutathione synthetase ATP-binding domain-like"/>
    <property type="match status" value="1"/>
</dbReference>
<dbReference type="Proteomes" id="UP000039865">
    <property type="component" value="Unassembled WGS sequence"/>
</dbReference>
<dbReference type="InParanoid" id="A0A077ZZ70"/>
<dbReference type="PANTHER" id="PTHR12241">
    <property type="entry name" value="TUBULIN POLYGLUTAMYLASE"/>
    <property type="match status" value="1"/>
</dbReference>
<name>A0A077ZZ70_STYLE</name>
<sequence length="824" mass="95669">MYQQLQQLNHYPYSYLEMGYLNKKNQNFDGEKHKLKLSQCLNRGMTQQSEKGIYTKSSDQIWNEIEDIVIKTVITIQPQLQHYYRSCQPKEPDLCYELLGFDIILDRKLKPWLLEVNHLPSFNSDTQTDEQVKYELIRDVFNILNLSIEHRKKIYKEMKADQMRQAQQNGCYKRLNVREHVERVRFDPATVAKLNPSNKFRLIYPKPNGDDQYEKYQKKAHEIWQMTTGTFRQIQAQSQVKEPKKKKTLKSRHRKQSQILLQQQTAEQIVNEELNDPLDHRMISDNEQYDQNITLADVNKGEKLLDNDDTIKVMSPMTENQDSISLLKERRQIPGVSTSMQTSHNFFDKRQSYQPKIQQQSQQAISSLQPKISKQNSQRQSLKQNIIRQTQSNPRPPNQGRQNQTATSMFNQIKHKGGDLIKSNEVLTQQQTEELLKVDKFKDENNSANKILENTINGPNQNLNESDIMHKLQMNNGQLKYKEYCKALIDDFNQAYYKSQYYNGLNGISQTSSNNPQQNLQNQTQNTQITDNTRSISQGVSLANSNINTLIIQPQNVVNGSQNSTFNTFYNHNFATNIPSGNLNSQNQYMKKLKHVIHSNANRSNAGGGILGRQNRQGMLIGSLVSPGNHYRQIQSKTNPFQQQVVKSKEDLAILNMALNQRVLMRSDSIQNKQNAGITNNAAVVDMAPINLSAGIIDFKVQYKKQHKRFHPTSASQNGPGIQGQFLKNQQKALLNQQKLQKNHISPKLKLQWINESADLVNYITHNEENQKEVNQQINNKNKREQKNSRILSIENYAQDRNLDRLKEYEKKLQQNFSYQQQSQ</sequence>
<organism evidence="5 6">
    <name type="scientific">Stylonychia lemnae</name>
    <name type="common">Ciliate</name>
    <dbReference type="NCBI Taxonomy" id="5949"/>
    <lineage>
        <taxon>Eukaryota</taxon>
        <taxon>Sar</taxon>
        <taxon>Alveolata</taxon>
        <taxon>Ciliophora</taxon>
        <taxon>Intramacronucleata</taxon>
        <taxon>Spirotrichea</taxon>
        <taxon>Stichotrichia</taxon>
        <taxon>Sporadotrichida</taxon>
        <taxon>Oxytrichidae</taxon>
        <taxon>Stylonychinae</taxon>
        <taxon>Stylonychia</taxon>
    </lineage>
</organism>
<accession>A0A077ZZ70</accession>
<gene>
    <name evidence="5" type="primary">Contig8837.g9438</name>
    <name evidence="5" type="ORF">STYLEM_3861</name>
</gene>